<dbReference type="PANTHER" id="PTHR34035:SF1">
    <property type="entry name" value="TESTIS-EXPRESSED PROTEIN 47"/>
    <property type="match status" value="1"/>
</dbReference>
<dbReference type="Gene3D" id="3.30.70.100">
    <property type="match status" value="1"/>
</dbReference>
<sequence>MGTLLPELDTRSVLNVVEENFEKINLKTYATRMIYIGEHTLPREELILHFQDTVNAVNAHYCAINIHGLLLVYDYYFLHIIEGSEDTIHRHLRFLFKREENWKEEQKKLEEELLLSGEEVGLNVILSDKKPTHEKVIFNRLKLLMVYDSLKQLEFSDWRAITARPPSLIGKLDVYGPLQEHFEQLRICLNKITKLCELAKSDPNLSFEGLSAVDPKMEALPEVALLDFMLKSQYFLNLRETANLHRRVGDYTFYSEEVWPLPTHFTPRLLYKLKIDDSFVEPLPVMPWELVKKDVDEDEQEKSAEGSQSSEQSN</sequence>
<dbReference type="EMBL" id="CADEBC010000717">
    <property type="protein sequence ID" value="CAB3260113.1"/>
    <property type="molecule type" value="Genomic_DNA"/>
</dbReference>
<gene>
    <name evidence="2" type="ORF">APLA_LOCUS17235</name>
    <name evidence="3" type="ORF">APLA_LOCUS17465</name>
</gene>
<dbReference type="EMBL" id="CADEBC010000733">
    <property type="protein sequence ID" value="CAB3260409.1"/>
    <property type="molecule type" value="Genomic_DNA"/>
</dbReference>
<proteinExistence type="predicted"/>
<comment type="caution">
    <text evidence="3">The sequence shown here is derived from an EMBL/GenBank/DDBJ whole genome shotgun (WGS) entry which is preliminary data.</text>
</comment>
<name>A0A8S1BEF3_ARCPL</name>
<accession>A0A8S1BEF3</accession>
<evidence type="ECO:0000313" key="2">
    <source>
        <dbReference type="EMBL" id="CAB3260113.1"/>
    </source>
</evidence>
<feature type="region of interest" description="Disordered" evidence="1">
    <location>
        <begin position="294"/>
        <end position="314"/>
    </location>
</feature>
<evidence type="ECO:0000313" key="4">
    <source>
        <dbReference type="Proteomes" id="UP000494106"/>
    </source>
</evidence>
<dbReference type="Proteomes" id="UP000494106">
    <property type="component" value="Unassembled WGS sequence"/>
</dbReference>
<dbReference type="Pfam" id="PF24787">
    <property type="entry name" value="TEX47"/>
    <property type="match status" value="1"/>
</dbReference>
<reference evidence="3 4" key="1">
    <citation type="submission" date="2020-04" db="EMBL/GenBank/DDBJ databases">
        <authorList>
            <person name="Wallbank WR R."/>
            <person name="Pardo Diaz C."/>
            <person name="Kozak K."/>
            <person name="Martin S."/>
            <person name="Jiggins C."/>
            <person name="Moest M."/>
            <person name="Warren A I."/>
            <person name="Byers J.R.P. K."/>
            <person name="Montejo-Kovacevich G."/>
            <person name="Yen C E."/>
        </authorList>
    </citation>
    <scope>NUCLEOTIDE SEQUENCE [LARGE SCALE GENOMIC DNA]</scope>
</reference>
<dbReference type="PANTHER" id="PTHR34035">
    <property type="entry name" value="TESTIS-EXPRESSED PROTEIN 47"/>
    <property type="match status" value="1"/>
</dbReference>
<dbReference type="OrthoDB" id="548795at2759"/>
<organism evidence="3 4">
    <name type="scientific">Arctia plantaginis</name>
    <name type="common">Wood tiger moth</name>
    <name type="synonym">Phalaena plantaginis</name>
    <dbReference type="NCBI Taxonomy" id="874455"/>
    <lineage>
        <taxon>Eukaryota</taxon>
        <taxon>Metazoa</taxon>
        <taxon>Ecdysozoa</taxon>
        <taxon>Arthropoda</taxon>
        <taxon>Hexapoda</taxon>
        <taxon>Insecta</taxon>
        <taxon>Pterygota</taxon>
        <taxon>Neoptera</taxon>
        <taxon>Endopterygota</taxon>
        <taxon>Lepidoptera</taxon>
        <taxon>Glossata</taxon>
        <taxon>Ditrysia</taxon>
        <taxon>Noctuoidea</taxon>
        <taxon>Erebidae</taxon>
        <taxon>Arctiinae</taxon>
        <taxon>Arctia</taxon>
    </lineage>
</organism>
<dbReference type="InterPro" id="IPR055308">
    <property type="entry name" value="TEX47-like"/>
</dbReference>
<protein>
    <submittedName>
        <fullName evidence="3">Uncharacterized protein</fullName>
    </submittedName>
</protein>
<feature type="compositionally biased region" description="Polar residues" evidence="1">
    <location>
        <begin position="305"/>
        <end position="314"/>
    </location>
</feature>
<dbReference type="AlphaFoldDB" id="A0A8S1BEF3"/>
<evidence type="ECO:0000256" key="1">
    <source>
        <dbReference type="SAM" id="MobiDB-lite"/>
    </source>
</evidence>
<keyword evidence="4" id="KW-1185">Reference proteome</keyword>
<evidence type="ECO:0000313" key="3">
    <source>
        <dbReference type="EMBL" id="CAB3260409.1"/>
    </source>
</evidence>